<dbReference type="HAMAP" id="MF_00201">
    <property type="entry name" value="RecO"/>
    <property type="match status" value="1"/>
</dbReference>
<evidence type="ECO:0000313" key="9">
    <source>
        <dbReference type="EMBL" id="HER95890.1"/>
    </source>
</evidence>
<evidence type="ECO:0000256" key="7">
    <source>
        <dbReference type="HAMAP-Rule" id="MF_00201"/>
    </source>
</evidence>
<keyword evidence="5 7" id="KW-0234">DNA repair</keyword>
<evidence type="ECO:0000256" key="1">
    <source>
        <dbReference type="ARBA" id="ARBA00007452"/>
    </source>
</evidence>
<keyword evidence="4 7" id="KW-0233">DNA recombination</keyword>
<dbReference type="Gene3D" id="2.40.50.140">
    <property type="entry name" value="Nucleic acid-binding proteins"/>
    <property type="match status" value="1"/>
</dbReference>
<proteinExistence type="inferred from homology"/>
<evidence type="ECO:0000256" key="3">
    <source>
        <dbReference type="ARBA" id="ARBA00022763"/>
    </source>
</evidence>
<dbReference type="InterPro" id="IPR012340">
    <property type="entry name" value="NA-bd_OB-fold"/>
</dbReference>
<dbReference type="NCBIfam" id="TIGR00613">
    <property type="entry name" value="reco"/>
    <property type="match status" value="1"/>
</dbReference>
<dbReference type="Pfam" id="PF02565">
    <property type="entry name" value="RecO_C"/>
    <property type="match status" value="1"/>
</dbReference>
<evidence type="ECO:0000256" key="5">
    <source>
        <dbReference type="ARBA" id="ARBA00023204"/>
    </source>
</evidence>
<dbReference type="PANTHER" id="PTHR33991">
    <property type="entry name" value="DNA REPAIR PROTEIN RECO"/>
    <property type="match status" value="1"/>
</dbReference>
<comment type="caution">
    <text evidence="9">The sequence shown here is derived from an EMBL/GenBank/DDBJ whole genome shotgun (WGS) entry which is preliminary data.</text>
</comment>
<dbReference type="GO" id="GO:0006310">
    <property type="term" value="P:DNA recombination"/>
    <property type="evidence" value="ECO:0007669"/>
    <property type="project" value="UniProtKB-UniRule"/>
</dbReference>
<dbReference type="EMBL" id="DSGB01000004">
    <property type="protein sequence ID" value="HER95890.1"/>
    <property type="molecule type" value="Genomic_DNA"/>
</dbReference>
<evidence type="ECO:0000256" key="2">
    <source>
        <dbReference type="ARBA" id="ARBA00021310"/>
    </source>
</evidence>
<organism evidence="9">
    <name type="scientific">Rhodothermus marinus</name>
    <name type="common">Rhodothermus obamensis</name>
    <dbReference type="NCBI Taxonomy" id="29549"/>
    <lineage>
        <taxon>Bacteria</taxon>
        <taxon>Pseudomonadati</taxon>
        <taxon>Rhodothermota</taxon>
        <taxon>Rhodothermia</taxon>
        <taxon>Rhodothermales</taxon>
        <taxon>Rhodothermaceae</taxon>
        <taxon>Rhodothermus</taxon>
    </lineage>
</organism>
<dbReference type="Gene3D" id="1.20.1440.120">
    <property type="entry name" value="Recombination protein O, C-terminal domain"/>
    <property type="match status" value="1"/>
</dbReference>
<gene>
    <name evidence="7 9" type="primary">recO</name>
    <name evidence="9" type="ORF">ENO59_05165</name>
</gene>
<evidence type="ECO:0000256" key="6">
    <source>
        <dbReference type="ARBA" id="ARBA00033409"/>
    </source>
</evidence>
<dbReference type="InterPro" id="IPR022572">
    <property type="entry name" value="DNA_rep/recomb_RecO_N"/>
</dbReference>
<dbReference type="SUPFAM" id="SSF50249">
    <property type="entry name" value="Nucleic acid-binding proteins"/>
    <property type="match status" value="1"/>
</dbReference>
<dbReference type="Pfam" id="PF11967">
    <property type="entry name" value="RecO_N"/>
    <property type="match status" value="1"/>
</dbReference>
<reference evidence="9" key="1">
    <citation type="journal article" date="2020" name="mSystems">
        <title>Genome- and Community-Level Interaction Insights into Carbon Utilization and Element Cycling Functions of Hydrothermarchaeota in Hydrothermal Sediment.</title>
        <authorList>
            <person name="Zhou Z."/>
            <person name="Liu Y."/>
            <person name="Xu W."/>
            <person name="Pan J."/>
            <person name="Luo Z.H."/>
            <person name="Li M."/>
        </authorList>
    </citation>
    <scope>NUCLEOTIDE SEQUENCE [LARGE SCALE GENOMIC DNA]</scope>
    <source>
        <strain evidence="9">SpSt-143</strain>
    </source>
</reference>
<comment type="function">
    <text evidence="7">Involved in DNA repair and RecF pathway recombination.</text>
</comment>
<accession>A0A7V2B0B8</accession>
<dbReference type="AlphaFoldDB" id="A0A7V2B0B8"/>
<evidence type="ECO:0000256" key="4">
    <source>
        <dbReference type="ARBA" id="ARBA00023172"/>
    </source>
</evidence>
<protein>
    <recommendedName>
        <fullName evidence="2 7">DNA repair protein RecO</fullName>
    </recommendedName>
    <alternativeName>
        <fullName evidence="6 7">Recombination protein O</fullName>
    </alternativeName>
</protein>
<dbReference type="SUPFAM" id="SSF57863">
    <property type="entry name" value="ArfGap/RecO-like zinc finger"/>
    <property type="match status" value="1"/>
</dbReference>
<feature type="domain" description="DNA replication/recombination mediator RecO N-terminal" evidence="8">
    <location>
        <begin position="1"/>
        <end position="75"/>
    </location>
</feature>
<dbReference type="GO" id="GO:0006302">
    <property type="term" value="P:double-strand break repair"/>
    <property type="evidence" value="ECO:0007669"/>
    <property type="project" value="TreeGrafter"/>
</dbReference>
<dbReference type="InterPro" id="IPR042242">
    <property type="entry name" value="RecO_C"/>
</dbReference>
<sequence>MIIRTEAIVLRTLPYGETSLIASLFTRAKGRLSVLAKGARLPGSRFGGTLQPPACLQVVFYYKPSRELQTLTESSFQQFLPHITQDLEKLALSLRMVELAQALLPPEEPMPDFFNTFWDTLAQLDAAAKRAWNLLPWFLLRLAGALGFAPQVTRAELEQLGASGGVLDLQDGRIRIAKGLAIEKPASRAALRAFAFLTHTDAATAMRLQLTPALRHELLGLIETYLQHHVPEGFPSRSPRVIERLLEMRKPGS</sequence>
<keyword evidence="3 7" id="KW-0227">DNA damage</keyword>
<comment type="similarity">
    <text evidence="1 7">Belongs to the RecO family.</text>
</comment>
<name>A0A7V2B0B8_RHOMR</name>
<dbReference type="PANTHER" id="PTHR33991:SF1">
    <property type="entry name" value="DNA REPAIR PROTEIN RECO"/>
    <property type="match status" value="1"/>
</dbReference>
<dbReference type="GO" id="GO:0043590">
    <property type="term" value="C:bacterial nucleoid"/>
    <property type="evidence" value="ECO:0007669"/>
    <property type="project" value="TreeGrafter"/>
</dbReference>
<dbReference type="InterPro" id="IPR003717">
    <property type="entry name" value="RecO"/>
</dbReference>
<evidence type="ECO:0000259" key="8">
    <source>
        <dbReference type="Pfam" id="PF11967"/>
    </source>
</evidence>
<dbReference type="InterPro" id="IPR037278">
    <property type="entry name" value="ARFGAP/RecO"/>
</dbReference>